<evidence type="ECO:0000313" key="4">
    <source>
        <dbReference type="Proteomes" id="UP000430272"/>
    </source>
</evidence>
<accession>A0A844Y5W7</accession>
<dbReference type="EMBL" id="WTYD01000001">
    <property type="protein sequence ID" value="MXO53226.1"/>
    <property type="molecule type" value="Genomic_DNA"/>
</dbReference>
<dbReference type="RefSeq" id="WP_160660108.1">
    <property type="nucleotide sequence ID" value="NZ_BAABDV010000001.1"/>
</dbReference>
<sequence>MPTTTFAGFGRALALPLIMSLALAGCGTQEAEQVGQAETAMTDEPGVDGGAVTAGEARSEAAALAERIASGDLEQGELSVALEDLDRLVNDNPVDFPEDMRPSLTEDIQSARMAMESEDSEALQEAAASIQATLSGSDAATTAS</sequence>
<organism evidence="3 4">
    <name type="scientific">Qipengyuania pelagi</name>
    <dbReference type="NCBI Taxonomy" id="994320"/>
    <lineage>
        <taxon>Bacteria</taxon>
        <taxon>Pseudomonadati</taxon>
        <taxon>Pseudomonadota</taxon>
        <taxon>Alphaproteobacteria</taxon>
        <taxon>Sphingomonadales</taxon>
        <taxon>Erythrobacteraceae</taxon>
        <taxon>Qipengyuania</taxon>
    </lineage>
</organism>
<keyword evidence="4" id="KW-1185">Reference proteome</keyword>
<reference evidence="3 4" key="1">
    <citation type="submission" date="2019-12" db="EMBL/GenBank/DDBJ databases">
        <title>Genomic-based taxomic classification of the family Erythrobacteraceae.</title>
        <authorList>
            <person name="Xu L."/>
        </authorList>
    </citation>
    <scope>NUCLEOTIDE SEQUENCE [LARGE SCALE GENOMIC DNA]</scope>
    <source>
        <strain evidence="3 4">JCM 17468</strain>
    </source>
</reference>
<dbReference type="AlphaFoldDB" id="A0A844Y5W7"/>
<feature type="region of interest" description="Disordered" evidence="1">
    <location>
        <begin position="31"/>
        <end position="52"/>
    </location>
</feature>
<proteinExistence type="predicted"/>
<dbReference type="OrthoDB" id="7410698at2"/>
<dbReference type="Proteomes" id="UP000430272">
    <property type="component" value="Unassembled WGS sequence"/>
</dbReference>
<gene>
    <name evidence="3" type="ORF">GRI47_04290</name>
</gene>
<evidence type="ECO:0000256" key="2">
    <source>
        <dbReference type="SAM" id="SignalP"/>
    </source>
</evidence>
<feature type="chain" id="PRO_5032477943" evidence="2">
    <location>
        <begin position="25"/>
        <end position="144"/>
    </location>
</feature>
<comment type="caution">
    <text evidence="3">The sequence shown here is derived from an EMBL/GenBank/DDBJ whole genome shotgun (WGS) entry which is preliminary data.</text>
</comment>
<feature type="compositionally biased region" description="Polar residues" evidence="1">
    <location>
        <begin position="130"/>
        <end position="144"/>
    </location>
</feature>
<feature type="signal peptide" evidence="2">
    <location>
        <begin position="1"/>
        <end position="24"/>
    </location>
</feature>
<name>A0A844Y5W7_9SPHN</name>
<protein>
    <submittedName>
        <fullName evidence="3">Uncharacterized protein</fullName>
    </submittedName>
</protein>
<feature type="region of interest" description="Disordered" evidence="1">
    <location>
        <begin position="115"/>
        <end position="144"/>
    </location>
</feature>
<evidence type="ECO:0000256" key="1">
    <source>
        <dbReference type="SAM" id="MobiDB-lite"/>
    </source>
</evidence>
<evidence type="ECO:0000313" key="3">
    <source>
        <dbReference type="EMBL" id="MXO53226.1"/>
    </source>
</evidence>
<keyword evidence="2" id="KW-0732">Signal</keyword>